<keyword evidence="6 12" id="KW-1005">Bacterial flagellum biogenesis</keyword>
<evidence type="ECO:0000256" key="10">
    <source>
        <dbReference type="ARBA" id="ARBA00023143"/>
    </source>
</evidence>
<dbReference type="EMBL" id="LT841305">
    <property type="protein sequence ID" value="SMH67495.1"/>
    <property type="molecule type" value="Genomic_DNA"/>
</dbReference>
<keyword evidence="13" id="KW-0969">Cilium</keyword>
<dbReference type="Proteomes" id="UP000193925">
    <property type="component" value="Chromosome AFERRI"/>
</dbReference>
<evidence type="ECO:0000256" key="7">
    <source>
        <dbReference type="ARBA" id="ARBA00022927"/>
    </source>
</evidence>
<dbReference type="Proteomes" id="UP000093129">
    <property type="component" value="Unassembled WGS sequence"/>
</dbReference>
<evidence type="ECO:0000313" key="15">
    <source>
        <dbReference type="EMBL" id="QQD72042.1"/>
    </source>
</evidence>
<keyword evidence="3 12" id="KW-0813">Transport</keyword>
<evidence type="ECO:0000256" key="3">
    <source>
        <dbReference type="ARBA" id="ARBA00022448"/>
    </source>
</evidence>
<feature type="transmembrane region" description="Helical" evidence="12">
    <location>
        <begin position="69"/>
        <end position="89"/>
    </location>
</feature>
<reference evidence="13" key="2">
    <citation type="submission" date="2014-07" db="EMBL/GenBank/DDBJ databases">
        <title>Initial genome analysis of the psychrotolerant acidophile Acidithiobacillus ferrivorans CF27: insights into iron and sulfur oxidation pathways and into biofilm formation.</title>
        <authorList>
            <person name="Talla E."/>
            <person name="Hedrich S."/>
            <person name="Mangenot S."/>
            <person name="Ji B."/>
            <person name="Johnson D.B."/>
            <person name="Barbe V."/>
            <person name="Bonnefoy V."/>
        </authorList>
    </citation>
    <scope>NUCLEOTIDE SEQUENCE [LARGE SCALE GENOMIC DNA]</scope>
    <source>
        <strain evidence="13">CF27</strain>
    </source>
</reference>
<dbReference type="PANTHER" id="PTHR30587">
    <property type="entry name" value="FLAGELLAR BIOSYNTHETIC PROTEIN FLIP"/>
    <property type="match status" value="1"/>
</dbReference>
<protein>
    <recommendedName>
        <fullName evidence="2 12">Flagellar biosynthetic protein FliP</fullName>
    </recommendedName>
</protein>
<dbReference type="GO" id="GO:0005886">
    <property type="term" value="C:plasma membrane"/>
    <property type="evidence" value="ECO:0007669"/>
    <property type="project" value="UniProtKB-SubCell"/>
</dbReference>
<dbReference type="RefSeq" id="WP_035194036.1">
    <property type="nucleotide sequence ID" value="NZ_CCCS020000049.1"/>
</dbReference>
<dbReference type="PROSITE" id="PS01060">
    <property type="entry name" value="FLIP_1"/>
    <property type="match status" value="1"/>
</dbReference>
<evidence type="ECO:0000313" key="18">
    <source>
        <dbReference type="Proteomes" id="UP000193925"/>
    </source>
</evidence>
<evidence type="ECO:0000256" key="1">
    <source>
        <dbReference type="ARBA" id="ARBA00006257"/>
    </source>
</evidence>
<keyword evidence="7 12" id="KW-0653">Protein transport</keyword>
<reference evidence="15 19" key="5">
    <citation type="submission" date="2020-07" db="EMBL/GenBank/DDBJ databases">
        <title>Complete genome sequence analysis of Acidithiobacillus ferrivorans XJFY6S-08 reveals extreme environmental adaptation to alpine acid mine drainage.</title>
        <authorList>
            <person name="Yan L."/>
            <person name="Ni Y."/>
        </authorList>
    </citation>
    <scope>NUCLEOTIDE SEQUENCE [LARGE SCALE GENOMIC DNA]</scope>
    <source>
        <strain evidence="15 19">XJFY6S-08</strain>
    </source>
</reference>
<comment type="similarity">
    <text evidence="1 12">Belongs to the FliP/MopC/SpaP family.</text>
</comment>
<evidence type="ECO:0000256" key="11">
    <source>
        <dbReference type="ARBA" id="ARBA00023225"/>
    </source>
</evidence>
<evidence type="ECO:0000313" key="17">
    <source>
        <dbReference type="Proteomes" id="UP000093129"/>
    </source>
</evidence>
<evidence type="ECO:0000256" key="8">
    <source>
        <dbReference type="ARBA" id="ARBA00022989"/>
    </source>
</evidence>
<dbReference type="GO" id="GO:0009306">
    <property type="term" value="P:protein secretion"/>
    <property type="evidence" value="ECO:0007669"/>
    <property type="project" value="UniProtKB-UniRule"/>
</dbReference>
<dbReference type="GO" id="GO:0044781">
    <property type="term" value="P:bacterial-type flagellum organization"/>
    <property type="evidence" value="ECO:0007669"/>
    <property type="project" value="UniProtKB-UniRule"/>
</dbReference>
<name>A0A060UWK1_9PROT</name>
<dbReference type="NCBIfam" id="TIGR01103">
    <property type="entry name" value="fliP"/>
    <property type="match status" value="1"/>
</dbReference>
<dbReference type="PRINTS" id="PR01302">
    <property type="entry name" value="TYPE3IMPPROT"/>
</dbReference>
<dbReference type="EMBL" id="CP059488">
    <property type="protein sequence ID" value="QQD72042.1"/>
    <property type="molecule type" value="Genomic_DNA"/>
</dbReference>
<feature type="transmembrane region" description="Helical" evidence="12">
    <location>
        <begin position="33"/>
        <end position="57"/>
    </location>
</feature>
<dbReference type="Pfam" id="PF00813">
    <property type="entry name" value="FliP"/>
    <property type="match status" value="1"/>
</dbReference>
<dbReference type="InterPro" id="IPR005837">
    <property type="entry name" value="FliP"/>
</dbReference>
<dbReference type="EMBL" id="MASQ01000100">
    <property type="protein sequence ID" value="OCB02139.1"/>
    <property type="molecule type" value="Genomic_DNA"/>
</dbReference>
<evidence type="ECO:0000313" key="19">
    <source>
        <dbReference type="Proteomes" id="UP000595420"/>
    </source>
</evidence>
<keyword evidence="10" id="KW-0975">Bacterial flagellum</keyword>
<dbReference type="InterPro" id="IPR005838">
    <property type="entry name" value="T3SS_IM_P"/>
</dbReference>
<reference evidence="13" key="1">
    <citation type="submission" date="2014-03" db="EMBL/GenBank/DDBJ databases">
        <authorList>
            <person name="Genoscope - CEA"/>
        </authorList>
    </citation>
    <scope>NUCLEOTIDE SEQUENCE [LARGE SCALE GENOMIC DNA]</scope>
    <source>
        <strain evidence="13">CF27</strain>
    </source>
</reference>
<feature type="transmembrane region" description="Helical" evidence="12">
    <location>
        <begin position="171"/>
        <end position="195"/>
    </location>
</feature>
<evidence type="ECO:0000313" key="16">
    <source>
        <dbReference type="EMBL" id="SMH67495.1"/>
    </source>
</evidence>
<evidence type="ECO:0000256" key="6">
    <source>
        <dbReference type="ARBA" id="ARBA00022795"/>
    </source>
</evidence>
<gene>
    <name evidence="12 13" type="primary">fliP</name>
    <name evidence="16" type="ORF">AFERRI_50696</name>
    <name evidence="13" type="ORF">AFERRI_530028</name>
    <name evidence="14" type="ORF">BBC27_14660</name>
    <name evidence="15" type="ORF">H2515_11495</name>
</gene>
<sequence>MAGGVPLLAAAASKASGLVTYSLPVQTVILMTMLMFVPAIVLMMTGFTRIIIVLSLLRQALGLSTMPPNIVLIGLALFLTFFVMQPTWSQINRHALEPLEAGTVTVTQAIGIGATPLRTFMLKNTTKDATAEFLRMDGIKKALPTAAAIPMRVLIPAFAVSQLESGFEIGFLVYLPFLVIDLLVAAVLMAMGMMMVSPQTISIPLKLMLFVLSGGWLLVTGTLVRSFS</sequence>
<evidence type="ECO:0000256" key="4">
    <source>
        <dbReference type="ARBA" id="ARBA00022475"/>
    </source>
</evidence>
<evidence type="ECO:0000313" key="13">
    <source>
        <dbReference type="EMBL" id="CDQ11133.1"/>
    </source>
</evidence>
<keyword evidence="8 12" id="KW-1133">Transmembrane helix</keyword>
<comment type="subcellular location">
    <subcellularLocation>
        <location evidence="12">Cell membrane</location>
        <topology evidence="12">Multi-pass membrane protein</topology>
    </subcellularLocation>
    <subcellularLocation>
        <location evidence="12">Bacterial flagellum basal body</location>
    </subcellularLocation>
</comment>
<dbReference type="PRINTS" id="PR00951">
    <property type="entry name" value="FLGBIOSNFLIP"/>
</dbReference>
<evidence type="ECO:0000313" key="14">
    <source>
        <dbReference type="EMBL" id="OCB02139.1"/>
    </source>
</evidence>
<reference evidence="14 17" key="3">
    <citation type="submission" date="2016-07" db="EMBL/GenBank/DDBJ databases">
        <title>Draft genome of a psychrotolerant acidophile Acidithiobacillus ferrivorans strain YL15.</title>
        <authorList>
            <person name="Peng T."/>
            <person name="Ma L."/>
            <person name="Nan M."/>
            <person name="An N."/>
            <person name="Wang M."/>
            <person name="Qiu G."/>
            <person name="Zeng W."/>
        </authorList>
    </citation>
    <scope>NUCLEOTIDE SEQUENCE [LARGE SCALE GENOMIC DNA]</scope>
    <source>
        <strain evidence="14 17">YL15</strain>
    </source>
</reference>
<organism evidence="13">
    <name type="scientific">Acidithiobacillus ferrivorans</name>
    <dbReference type="NCBI Taxonomy" id="160808"/>
    <lineage>
        <taxon>Bacteria</taxon>
        <taxon>Pseudomonadati</taxon>
        <taxon>Pseudomonadota</taxon>
        <taxon>Acidithiobacillia</taxon>
        <taxon>Acidithiobacillales</taxon>
        <taxon>Acidithiobacillaceae</taxon>
        <taxon>Acidithiobacillus</taxon>
    </lineage>
</organism>
<evidence type="ECO:0000256" key="2">
    <source>
        <dbReference type="ARBA" id="ARBA00021714"/>
    </source>
</evidence>
<accession>A0A060UWK1</accession>
<dbReference type="NCBIfam" id="NF009438">
    <property type="entry name" value="PRK12797.1"/>
    <property type="match status" value="1"/>
</dbReference>
<dbReference type="EMBL" id="CCCS020000049">
    <property type="protein sequence ID" value="CDQ11133.1"/>
    <property type="molecule type" value="Genomic_DNA"/>
</dbReference>
<evidence type="ECO:0000256" key="5">
    <source>
        <dbReference type="ARBA" id="ARBA00022692"/>
    </source>
</evidence>
<keyword evidence="13" id="KW-0282">Flagellum</keyword>
<keyword evidence="11 12" id="KW-1006">Bacterial flagellum protein export</keyword>
<keyword evidence="18" id="KW-1185">Reference proteome</keyword>
<feature type="transmembrane region" description="Helical" evidence="12">
    <location>
        <begin position="207"/>
        <end position="227"/>
    </location>
</feature>
<evidence type="ECO:0000256" key="12">
    <source>
        <dbReference type="RuleBase" id="RU362069"/>
    </source>
</evidence>
<evidence type="ECO:0000256" key="9">
    <source>
        <dbReference type="ARBA" id="ARBA00023136"/>
    </source>
</evidence>
<proteinExistence type="inferred from homology"/>
<dbReference type="Proteomes" id="UP000595420">
    <property type="component" value="Chromosome"/>
</dbReference>
<dbReference type="AlphaFoldDB" id="A0A060UWK1"/>
<reference evidence="16 18" key="4">
    <citation type="submission" date="2017-03" db="EMBL/GenBank/DDBJ databases">
        <authorList>
            <person name="Regsiter A."/>
            <person name="William W."/>
        </authorList>
    </citation>
    <scope>NUCLEOTIDE SEQUENCE [LARGE SCALE GENOMIC DNA]</scope>
    <source>
        <strain evidence="16">PRJEB5721</strain>
    </source>
</reference>
<keyword evidence="5 12" id="KW-0812">Transmembrane</keyword>
<keyword evidence="9 12" id="KW-0472">Membrane</keyword>
<dbReference type="GO" id="GO:0009425">
    <property type="term" value="C:bacterial-type flagellum basal body"/>
    <property type="evidence" value="ECO:0007669"/>
    <property type="project" value="UniProtKB-SubCell"/>
</dbReference>
<keyword evidence="13" id="KW-0966">Cell projection</keyword>
<keyword evidence="4 12" id="KW-1003">Cell membrane</keyword>
<dbReference type="PANTHER" id="PTHR30587:SF0">
    <property type="entry name" value="FLAGELLAR BIOSYNTHETIC PROTEIN FLIP"/>
    <property type="match status" value="1"/>
</dbReference>
<comment type="function">
    <text evidence="12">Plays a role in the flagellum-specific transport system.</text>
</comment>